<dbReference type="EMBL" id="CP018082">
    <property type="protein sequence ID" value="APE38052.1"/>
    <property type="molecule type" value="Genomic_DNA"/>
</dbReference>
<dbReference type="Gene3D" id="3.40.50.1820">
    <property type="entry name" value="alpha/beta hydrolase"/>
    <property type="match status" value="1"/>
</dbReference>
<dbReference type="InterPro" id="IPR029058">
    <property type="entry name" value="AB_hydrolase_fold"/>
</dbReference>
<dbReference type="Proteomes" id="UP000183810">
    <property type="component" value="Chromosome"/>
</dbReference>
<keyword evidence="4" id="KW-1185">Reference proteome</keyword>
<evidence type="ECO:0000259" key="2">
    <source>
        <dbReference type="Pfam" id="PF00561"/>
    </source>
</evidence>
<dbReference type="KEGG" id="nsl:BOX37_05675"/>
<reference evidence="3" key="1">
    <citation type="submission" date="2016-11" db="EMBL/GenBank/DDBJ databases">
        <authorList>
            <person name="Jaros S."/>
            <person name="Januszkiewicz K."/>
            <person name="Wedrychowicz H."/>
        </authorList>
    </citation>
    <scope>NUCLEOTIDE SEQUENCE [LARGE SCALE GENOMIC DNA]</scope>
    <source>
        <strain evidence="3">Y48</strain>
    </source>
</reference>
<evidence type="ECO:0000256" key="1">
    <source>
        <dbReference type="ARBA" id="ARBA00022801"/>
    </source>
</evidence>
<evidence type="ECO:0000313" key="3">
    <source>
        <dbReference type="EMBL" id="APE38052.1"/>
    </source>
</evidence>
<sequence>MTRETGQVAPRSVPDRTHRVHNGDISLAVYEFGPEDGVPVVLVHGWPDTHHLWDGVVPLLSDRYRVIAYDTRGYGESSAPTPVSAYQLSRLATDFFAVVEAVSPTEPVHVVAHDWGSVQVWEAVCEPGASQYVASFTSISGPNLDHLSTWMRRGVRSGTPRGLWGTLSQCLSSAYTTFFMLPVLPGLFFRLVGTERVWKLFLRLVEGIPAEQISLAPTIKQDMISGLRFYKANILARMFGPRERFTTVPVQLLVNTRDIAVRPAGYDDTARWAERVVRHDLPRGHWLPYSDPAAIAEHADAFIQAQPK</sequence>
<protein>
    <submittedName>
        <fullName evidence="3">Alpha/beta hydrolase</fullName>
    </submittedName>
</protein>
<dbReference type="InterPro" id="IPR000073">
    <property type="entry name" value="AB_hydrolase_1"/>
</dbReference>
<gene>
    <name evidence="3" type="ORF">BOX37_05675</name>
</gene>
<organism evidence="3 4">
    <name type="scientific">Nocardia mangyaensis</name>
    <dbReference type="NCBI Taxonomy" id="2213200"/>
    <lineage>
        <taxon>Bacteria</taxon>
        <taxon>Bacillati</taxon>
        <taxon>Actinomycetota</taxon>
        <taxon>Actinomycetes</taxon>
        <taxon>Mycobacteriales</taxon>
        <taxon>Nocardiaceae</taxon>
        <taxon>Nocardia</taxon>
    </lineage>
</organism>
<dbReference type="InterPro" id="IPR000639">
    <property type="entry name" value="Epox_hydrolase-like"/>
</dbReference>
<dbReference type="AlphaFoldDB" id="A0A1J0W140"/>
<dbReference type="SUPFAM" id="SSF53474">
    <property type="entry name" value="alpha/beta-Hydrolases"/>
    <property type="match status" value="1"/>
</dbReference>
<accession>A0A1J0W140</accession>
<keyword evidence="1 3" id="KW-0378">Hydrolase</keyword>
<dbReference type="GO" id="GO:0016787">
    <property type="term" value="F:hydrolase activity"/>
    <property type="evidence" value="ECO:0007669"/>
    <property type="project" value="UniProtKB-KW"/>
</dbReference>
<dbReference type="Pfam" id="PF00561">
    <property type="entry name" value="Abhydrolase_1"/>
    <property type="match status" value="1"/>
</dbReference>
<proteinExistence type="predicted"/>
<dbReference type="PRINTS" id="PR00412">
    <property type="entry name" value="EPOXHYDRLASE"/>
</dbReference>
<dbReference type="OrthoDB" id="4220752at2"/>
<evidence type="ECO:0000313" key="4">
    <source>
        <dbReference type="Proteomes" id="UP000183810"/>
    </source>
</evidence>
<feature type="domain" description="AB hydrolase-1" evidence="2">
    <location>
        <begin position="39"/>
        <end position="287"/>
    </location>
</feature>
<name>A0A1J0W140_9NOCA</name>
<dbReference type="RefSeq" id="WP_071931214.1">
    <property type="nucleotide sequence ID" value="NZ_CP018082.1"/>
</dbReference>
<dbReference type="PANTHER" id="PTHR43329">
    <property type="entry name" value="EPOXIDE HYDROLASE"/>
    <property type="match status" value="1"/>
</dbReference>